<dbReference type="EMBL" id="HM849453">
    <property type="protein sequence ID" value="AEC14112.1"/>
    <property type="molecule type" value="Genomic_DNA"/>
</dbReference>
<evidence type="ECO:0000313" key="3">
    <source>
        <dbReference type="EMBL" id="AEC14110.1"/>
    </source>
</evidence>
<gene>
    <name evidence="3" type="primary">forf</name>
</gene>
<evidence type="ECO:0000313" key="7">
    <source>
        <dbReference type="EMBL" id="AEC14114.1"/>
    </source>
</evidence>
<keyword evidence="2" id="KW-0472">Membrane</keyword>
<sequence length="99" mass="11029">MLNALGYQQLTLVIKMKHSITSMLQNKKTQKLAIISVISFLMFLPLNMFYSIPESMFPKPFLTDNTLEQNQPISTPPSTSTGSHPLKNSPASTDISNKT</sequence>
<dbReference type="EMBL" id="HM849451">
    <property type="protein sequence ID" value="AEC14110.1"/>
    <property type="molecule type" value="Genomic_DNA"/>
</dbReference>
<keyword evidence="2" id="KW-1133">Transmembrane helix</keyword>
<protein>
    <submittedName>
        <fullName evidence="3">Female-specific orf protein</fullName>
    </submittedName>
</protein>
<dbReference type="EMBL" id="HM849456">
    <property type="protein sequence ID" value="AEC14115.1"/>
    <property type="molecule type" value="Genomic_DNA"/>
</dbReference>
<evidence type="ECO:0000256" key="2">
    <source>
        <dbReference type="SAM" id="Phobius"/>
    </source>
</evidence>
<proteinExistence type="predicted"/>
<dbReference type="AlphaFoldDB" id="F4ZFM7"/>
<evidence type="ECO:0000313" key="6">
    <source>
        <dbReference type="EMBL" id="AEC14113.1"/>
    </source>
</evidence>
<accession>F4ZFM7</accession>
<keyword evidence="2" id="KW-0812">Transmembrane</keyword>
<reference evidence="3" key="1">
    <citation type="journal article" date="2011" name="Mol. Biol. Evol.">
        <title>Novel protein genes in animal mtDNA: a new sex determination system in freshwater mussels (Bivalvia: Unionoida)?</title>
        <authorList>
            <person name="Breton S."/>
            <person name="Stewart D.T."/>
            <person name="Shepardson S."/>
            <person name="Trdan R.J."/>
            <person name="Bogan A.E."/>
            <person name="Chapman E.G."/>
            <person name="Ruminas A.J."/>
            <person name="Piontkivska H."/>
            <person name="Hoeh W.R."/>
        </authorList>
    </citation>
    <scope>NUCLEOTIDE SEQUENCE</scope>
    <source>
        <strain evidence="3">H3012</strain>
        <strain evidence="4">H3013</strain>
        <strain evidence="5">H3014</strain>
        <strain evidence="6">H3016</strain>
        <strain evidence="7">H3017</strain>
        <strain evidence="8">H3018</strain>
    </source>
</reference>
<evidence type="ECO:0000256" key="1">
    <source>
        <dbReference type="SAM" id="MobiDB-lite"/>
    </source>
</evidence>
<keyword evidence="3" id="KW-0496">Mitochondrion</keyword>
<evidence type="ECO:0000313" key="4">
    <source>
        <dbReference type="EMBL" id="AEC14111.1"/>
    </source>
</evidence>
<feature type="compositionally biased region" description="Low complexity" evidence="1">
    <location>
        <begin position="72"/>
        <end position="81"/>
    </location>
</feature>
<name>F4ZFM7_9BIVA</name>
<geneLocation type="mitochondrion" evidence="3"/>
<organism evidence="3">
    <name type="scientific">Toxolasma glans</name>
    <dbReference type="NCBI Taxonomy" id="422002"/>
    <lineage>
        <taxon>Eukaryota</taxon>
        <taxon>Metazoa</taxon>
        <taxon>Spiralia</taxon>
        <taxon>Lophotrochozoa</taxon>
        <taxon>Mollusca</taxon>
        <taxon>Bivalvia</taxon>
        <taxon>Autobranchia</taxon>
        <taxon>Heteroconchia</taxon>
        <taxon>Palaeoheterodonta</taxon>
        <taxon>Unionida</taxon>
        <taxon>Unionoidea</taxon>
        <taxon>Unionidae</taxon>
        <taxon>Ambleminae</taxon>
        <taxon>Lampsilini</taxon>
        <taxon>Toxolasma</taxon>
    </lineage>
</organism>
<evidence type="ECO:0000313" key="8">
    <source>
        <dbReference type="EMBL" id="AEC14115.1"/>
    </source>
</evidence>
<dbReference type="EMBL" id="HM849454">
    <property type="protein sequence ID" value="AEC14113.1"/>
    <property type="molecule type" value="Genomic_DNA"/>
</dbReference>
<dbReference type="EMBL" id="HM849455">
    <property type="protein sequence ID" value="AEC14114.1"/>
    <property type="molecule type" value="Genomic_DNA"/>
</dbReference>
<feature type="region of interest" description="Disordered" evidence="1">
    <location>
        <begin position="61"/>
        <end position="99"/>
    </location>
</feature>
<feature type="transmembrane region" description="Helical" evidence="2">
    <location>
        <begin position="32"/>
        <end position="52"/>
    </location>
</feature>
<dbReference type="EMBL" id="HM849452">
    <property type="protein sequence ID" value="AEC14111.1"/>
    <property type="molecule type" value="Genomic_DNA"/>
</dbReference>
<evidence type="ECO:0000313" key="5">
    <source>
        <dbReference type="EMBL" id="AEC14112.1"/>
    </source>
</evidence>
<feature type="compositionally biased region" description="Polar residues" evidence="1">
    <location>
        <begin position="89"/>
        <end position="99"/>
    </location>
</feature>